<evidence type="ECO:0000259" key="5">
    <source>
        <dbReference type="Pfam" id="PF01764"/>
    </source>
</evidence>
<keyword evidence="2" id="KW-0378">Hydrolase</keyword>
<evidence type="ECO:0000313" key="7">
    <source>
        <dbReference type="Proteomes" id="UP001447188"/>
    </source>
</evidence>
<evidence type="ECO:0000256" key="4">
    <source>
        <dbReference type="SAM" id="SignalP"/>
    </source>
</evidence>
<evidence type="ECO:0000256" key="2">
    <source>
        <dbReference type="ARBA" id="ARBA00022801"/>
    </source>
</evidence>
<dbReference type="InterPro" id="IPR002921">
    <property type="entry name" value="Fungal_lipase-type"/>
</dbReference>
<sequence length="1073" mass="121659">MLSKKLFSVLSILPTLAFSAPSPVSQQILLSPGAHKSHGIPQALFDDFDDLAKIVDITNCLQTPEGISYPFQCNSFCREFPELKLLKQWNTDDDSYGYIAISHEKGKERIIIAFAGAYGLTDAVIDLSATPDDYIPLFSVADSAPDGCPGCKVHGEVYRKWLKTEDLIASTVSEFVTQYISAEENPYQLVLVGYKLGGAVATLAAVDFEARGWNPQVTTFGQPKVGNGAFVDYLTGKFTPLTYRRVTHISDPVPHFPLDRQGFAHYEYEYFVSKEFAPYTAADVQICSGNADPTCAARMDISNPLSLDWENNDYFHHADTCIREPTSLFSFSSSFFIFEFENLGWSNTDPEFYATIEKNSEERNDPSPTESEEPRNTKNNQKRNVHIDSDTRLVKPIPDSKFVKTFAMVEPAPKRVPPEFEDEELYHAMRGHDKAQGMWIKPQRRPVTDMQKRDVVVDPDTKFVKAIPDSRFKKVFAMVDPPEPEPEEEVYVPEYEDEEIYNSMRGFKTAQSMWIKPKESSEKEKRNIHPEPKTTDAKNRLVFDGIDSLKKLHGVSESEKSPFKSPHGLEVPPYKDAPELDISPLDHAPELQYDVGLRYSAMDSFRFDDLSFSLEFDDLEIDNLEIGGLEKRGLERALKFFHAPKEVLNAQLAANDEAAAYEAHLKAQKTPSGKTEIAPSGNNPNEDYVKKGGSVLIMNGRPLEVDGRPVNRNPIQKRGIGRGNGRGPGSGLSRGSSGPRLGGLKRGGGDKVTEMSSSSPPTTQSNSVVGVIENAVPRSLEEETVNVQKGRNFVLMNGRPMPANFAQKSTKPQKRSFAPDQVFGPVQHLRTPDEHFSRPEPHSRTPENRKPENFRTSKENLSHAEQGFRKPGERFGDTEQYFPVPEKRFSITGEHLREPEEHLRQPEDYFAIPEQYFRQPEEIFYPEDKFTIPEQRFNAPEDYFYISEEQLHPGDVLYSLDESSYIPHERIYTPQGQHFTSELPRGPLDFSAEEQFEVPESCFYIPGERAYLPEKNEHIPNQREMWEIQKYLTGPITHAWKDSRTNNEVYTGELPSETEKMKFLHNYSYNHAN</sequence>
<gene>
    <name evidence="6" type="ORF">Q9L58_002916</name>
</gene>
<evidence type="ECO:0000313" key="6">
    <source>
        <dbReference type="EMBL" id="KAL0638134.1"/>
    </source>
</evidence>
<feature type="compositionally biased region" description="Gly residues" evidence="3">
    <location>
        <begin position="721"/>
        <end position="732"/>
    </location>
</feature>
<dbReference type="Gene3D" id="3.40.50.1820">
    <property type="entry name" value="alpha/beta hydrolase"/>
    <property type="match status" value="1"/>
</dbReference>
<organism evidence="6 7">
    <name type="scientific">Discina gigas</name>
    <dbReference type="NCBI Taxonomy" id="1032678"/>
    <lineage>
        <taxon>Eukaryota</taxon>
        <taxon>Fungi</taxon>
        <taxon>Dikarya</taxon>
        <taxon>Ascomycota</taxon>
        <taxon>Pezizomycotina</taxon>
        <taxon>Pezizomycetes</taxon>
        <taxon>Pezizales</taxon>
        <taxon>Discinaceae</taxon>
        <taxon>Discina</taxon>
    </lineage>
</organism>
<keyword evidence="1 4" id="KW-0732">Signal</keyword>
<dbReference type="PANTHER" id="PTHR46640">
    <property type="entry name" value="TRIACYLGLYCEROL LIPASE, PUTATIVE (AFU_ORTHOLOGUE AFUA_6G06510)-RELATED"/>
    <property type="match status" value="1"/>
</dbReference>
<feature type="region of interest" description="Disordered" evidence="3">
    <location>
        <begin position="805"/>
        <end position="879"/>
    </location>
</feature>
<proteinExistence type="predicted"/>
<comment type="caution">
    <text evidence="6">The sequence shown here is derived from an EMBL/GenBank/DDBJ whole genome shotgun (WGS) entry which is preliminary data.</text>
</comment>
<feature type="domain" description="Fungal lipase-type" evidence="5">
    <location>
        <begin position="112"/>
        <end position="259"/>
    </location>
</feature>
<evidence type="ECO:0000256" key="1">
    <source>
        <dbReference type="ARBA" id="ARBA00022729"/>
    </source>
</evidence>
<feature type="compositionally biased region" description="Low complexity" evidence="3">
    <location>
        <begin position="756"/>
        <end position="767"/>
    </location>
</feature>
<dbReference type="PANTHER" id="PTHR46640:SF1">
    <property type="entry name" value="FUNGAL LIPASE-LIKE DOMAIN-CONTAINING PROTEIN-RELATED"/>
    <property type="match status" value="1"/>
</dbReference>
<dbReference type="InterPro" id="IPR051299">
    <property type="entry name" value="AB_hydrolase_lip/est"/>
</dbReference>
<feature type="region of interest" description="Disordered" evidence="3">
    <location>
        <begin position="358"/>
        <end position="389"/>
    </location>
</feature>
<accession>A0ABR3GQC7</accession>
<dbReference type="EMBL" id="JBBBZM010000026">
    <property type="protein sequence ID" value="KAL0638134.1"/>
    <property type="molecule type" value="Genomic_DNA"/>
</dbReference>
<keyword evidence="7" id="KW-1185">Reference proteome</keyword>
<feature type="region of interest" description="Disordered" evidence="3">
    <location>
        <begin position="669"/>
        <end position="688"/>
    </location>
</feature>
<evidence type="ECO:0000256" key="3">
    <source>
        <dbReference type="SAM" id="MobiDB-lite"/>
    </source>
</evidence>
<dbReference type="Pfam" id="PF01764">
    <property type="entry name" value="Lipase_3"/>
    <property type="match status" value="1"/>
</dbReference>
<feature type="region of interest" description="Disordered" evidence="3">
    <location>
        <begin position="516"/>
        <end position="539"/>
    </location>
</feature>
<dbReference type="CDD" id="cd00519">
    <property type="entry name" value="Lipase_3"/>
    <property type="match status" value="1"/>
</dbReference>
<feature type="compositionally biased region" description="Basic and acidic residues" evidence="3">
    <location>
        <begin position="830"/>
        <end position="877"/>
    </location>
</feature>
<dbReference type="InterPro" id="IPR029058">
    <property type="entry name" value="AB_hydrolase_fold"/>
</dbReference>
<name>A0ABR3GQC7_9PEZI</name>
<reference evidence="6 7" key="1">
    <citation type="submission" date="2024-02" db="EMBL/GenBank/DDBJ databases">
        <title>Discinaceae phylogenomics.</title>
        <authorList>
            <person name="Dirks A.C."/>
            <person name="James T.Y."/>
        </authorList>
    </citation>
    <scope>NUCLEOTIDE SEQUENCE [LARGE SCALE GENOMIC DNA]</scope>
    <source>
        <strain evidence="6 7">ACD0624</strain>
    </source>
</reference>
<dbReference type="SUPFAM" id="SSF53474">
    <property type="entry name" value="alpha/beta-Hydrolases"/>
    <property type="match status" value="1"/>
</dbReference>
<protein>
    <recommendedName>
        <fullName evidence="5">Fungal lipase-type domain-containing protein</fullName>
    </recommendedName>
</protein>
<dbReference type="Proteomes" id="UP001447188">
    <property type="component" value="Unassembled WGS sequence"/>
</dbReference>
<feature type="signal peptide" evidence="4">
    <location>
        <begin position="1"/>
        <end position="19"/>
    </location>
</feature>
<feature type="chain" id="PRO_5046265264" description="Fungal lipase-type domain-containing protein" evidence="4">
    <location>
        <begin position="20"/>
        <end position="1073"/>
    </location>
</feature>
<feature type="region of interest" description="Disordered" evidence="3">
    <location>
        <begin position="702"/>
        <end position="770"/>
    </location>
</feature>